<dbReference type="EMBL" id="CP013067">
    <property type="protein sequence ID" value="ALP40009.1"/>
    <property type="molecule type" value="Genomic_DNA"/>
</dbReference>
<reference evidence="1 2" key="2">
    <citation type="journal article" date="2016" name="Genome Announc.">
        <title>Complete Genome Sequence of the Highly Virulent Aeromonas schubertii Strain WL1483, Isolated from Diseased Snakehead Fish (Channa argus) in China.</title>
        <authorList>
            <person name="Liu L."/>
            <person name="Li N."/>
            <person name="Zhang D."/>
            <person name="Fu X."/>
            <person name="Shi C."/>
            <person name="Lin Q."/>
            <person name="Hao G."/>
        </authorList>
    </citation>
    <scope>NUCLEOTIDE SEQUENCE [LARGE SCALE GENOMIC DNA]</scope>
    <source>
        <strain evidence="1 2">WL1483</strain>
    </source>
</reference>
<dbReference type="KEGG" id="asr:WL1483_590"/>
<dbReference type="Proteomes" id="UP000058114">
    <property type="component" value="Chromosome"/>
</dbReference>
<proteinExistence type="predicted"/>
<gene>
    <name evidence="1" type="ORF">WL1483_590</name>
</gene>
<dbReference type="PATRIC" id="fig|652.5.peg.3410"/>
<name>A0A0S2SE82_9GAMM</name>
<dbReference type="AlphaFoldDB" id="A0A0S2SE82"/>
<sequence>MQFLIVEETPLLSTAICLTLRKHGLGVEEMMQCKDLHAISSLLHHYHFDAIICRQSHYQGHEGIRLLQEADYQAQLPPGVVLLLLNEDPEPLTLGLSTIHFELQLPIPFTSQSLDDSAQELINLTRITRPLCPSIRRQEWALTLHQCEDIQFRLFQHPLVRLHLDRLKGMLLLQQRAYLDASQHYALCATEYPASWPRCGLFLAMIGLGRLDVAQRDLELRASSLSEISLLKLTVILDVQEGRWFAAKLDLEKLLHQQHHPDFRHAAILLAILLHDVDMGCHHIAQLKLAFFPEGRLRLSVEQFMLEVALKLLWQRSTLPREHTLSLKFQELGPLSPPQLSEREAGVVQALWSLLDNDFDGAMTRLTTLADEENPAPGALLLEFALSHHCTLAQRALQCLDRLATLQPPTPFSPLLGTLVHRTLESLGQFVQEEDDRLEQLRSARNDAIRHHQWQRALQLSITLFTDFPAYPAEAWATLNLLSRAWPGNAPASQVASLVESLTQRLDRDAGFQTHYGERYGALLGQIHRHLDEHLSP</sequence>
<dbReference type="RefSeq" id="WP_060587234.1">
    <property type="nucleotide sequence ID" value="NZ_CP013067.1"/>
</dbReference>
<protein>
    <recommendedName>
        <fullName evidence="3">Response regulatory domain-containing protein</fullName>
    </recommendedName>
</protein>
<accession>A0A0S2SE82</accession>
<reference evidence="2" key="1">
    <citation type="submission" date="2015-10" db="EMBL/GenBank/DDBJ databases">
        <title>Complete Genome Sequence of Aeromonas schubertii strain WL1483.</title>
        <authorList>
            <person name="Liu L."/>
        </authorList>
    </citation>
    <scope>NUCLEOTIDE SEQUENCE [LARGE SCALE GENOMIC DNA]</scope>
    <source>
        <strain evidence="2">WL1483</strain>
    </source>
</reference>
<evidence type="ECO:0008006" key="3">
    <source>
        <dbReference type="Google" id="ProtNLM"/>
    </source>
</evidence>
<evidence type="ECO:0000313" key="1">
    <source>
        <dbReference type="EMBL" id="ALP40009.1"/>
    </source>
</evidence>
<evidence type="ECO:0000313" key="2">
    <source>
        <dbReference type="Proteomes" id="UP000058114"/>
    </source>
</evidence>
<organism evidence="1 2">
    <name type="scientific">Aeromonas schubertii</name>
    <dbReference type="NCBI Taxonomy" id="652"/>
    <lineage>
        <taxon>Bacteria</taxon>
        <taxon>Pseudomonadati</taxon>
        <taxon>Pseudomonadota</taxon>
        <taxon>Gammaproteobacteria</taxon>
        <taxon>Aeromonadales</taxon>
        <taxon>Aeromonadaceae</taxon>
        <taxon>Aeromonas</taxon>
    </lineage>
</organism>